<feature type="compositionally biased region" description="Polar residues" evidence="6">
    <location>
        <begin position="140"/>
        <end position="155"/>
    </location>
</feature>
<keyword evidence="4" id="KW-0862">Zinc</keyword>
<comment type="subcellular location">
    <subcellularLocation>
        <location evidence="1">Nucleus</location>
    </subcellularLocation>
</comment>
<evidence type="ECO:0000256" key="3">
    <source>
        <dbReference type="ARBA" id="ARBA00022771"/>
    </source>
</evidence>
<accession>A0AAD6IAT2</accession>
<gene>
    <name evidence="8" type="ORF">N7460_007150</name>
</gene>
<dbReference type="Pfam" id="PF05699">
    <property type="entry name" value="Dimer_Tnp_hAT"/>
    <property type="match status" value="1"/>
</dbReference>
<dbReference type="PANTHER" id="PTHR46481:SF10">
    <property type="entry name" value="ZINC FINGER BED DOMAIN-CONTAINING PROTEIN 39"/>
    <property type="match status" value="1"/>
</dbReference>
<proteinExistence type="predicted"/>
<evidence type="ECO:0000313" key="9">
    <source>
        <dbReference type="Proteomes" id="UP001219568"/>
    </source>
</evidence>
<keyword evidence="9" id="KW-1185">Reference proteome</keyword>
<dbReference type="PANTHER" id="PTHR46481">
    <property type="entry name" value="ZINC FINGER BED DOMAIN-CONTAINING PROTEIN 4"/>
    <property type="match status" value="1"/>
</dbReference>
<dbReference type="InterPro" id="IPR008906">
    <property type="entry name" value="HATC_C_dom"/>
</dbReference>
<keyword evidence="3" id="KW-0863">Zinc-finger</keyword>
<evidence type="ECO:0000256" key="1">
    <source>
        <dbReference type="ARBA" id="ARBA00004123"/>
    </source>
</evidence>
<evidence type="ECO:0000256" key="2">
    <source>
        <dbReference type="ARBA" id="ARBA00022723"/>
    </source>
</evidence>
<name>A0AAD6IAT2_PENCN</name>
<evidence type="ECO:0000259" key="7">
    <source>
        <dbReference type="Pfam" id="PF05699"/>
    </source>
</evidence>
<feature type="region of interest" description="Disordered" evidence="6">
    <location>
        <begin position="140"/>
        <end position="173"/>
    </location>
</feature>
<evidence type="ECO:0000313" key="8">
    <source>
        <dbReference type="EMBL" id="KAJ6039118.1"/>
    </source>
</evidence>
<feature type="domain" description="HAT C-terminal dimerisation" evidence="7">
    <location>
        <begin position="668"/>
        <end position="716"/>
    </location>
</feature>
<dbReference type="AlphaFoldDB" id="A0AAD6IAT2"/>
<dbReference type="Proteomes" id="UP001219568">
    <property type="component" value="Unassembled WGS sequence"/>
</dbReference>
<dbReference type="GO" id="GO:0005634">
    <property type="term" value="C:nucleus"/>
    <property type="evidence" value="ECO:0007669"/>
    <property type="project" value="UniProtKB-SubCell"/>
</dbReference>
<dbReference type="GO" id="GO:0046983">
    <property type="term" value="F:protein dimerization activity"/>
    <property type="evidence" value="ECO:0007669"/>
    <property type="project" value="InterPro"/>
</dbReference>
<keyword evidence="2" id="KW-0479">Metal-binding</keyword>
<dbReference type="InterPro" id="IPR052035">
    <property type="entry name" value="ZnF_BED_domain_contain"/>
</dbReference>
<organism evidence="8 9">
    <name type="scientific">Penicillium canescens</name>
    <dbReference type="NCBI Taxonomy" id="5083"/>
    <lineage>
        <taxon>Eukaryota</taxon>
        <taxon>Fungi</taxon>
        <taxon>Dikarya</taxon>
        <taxon>Ascomycota</taxon>
        <taxon>Pezizomycotina</taxon>
        <taxon>Eurotiomycetes</taxon>
        <taxon>Eurotiomycetidae</taxon>
        <taxon>Eurotiales</taxon>
        <taxon>Aspergillaceae</taxon>
        <taxon>Penicillium</taxon>
    </lineage>
</organism>
<evidence type="ECO:0000256" key="5">
    <source>
        <dbReference type="ARBA" id="ARBA00023242"/>
    </source>
</evidence>
<dbReference type="GO" id="GO:0008270">
    <property type="term" value="F:zinc ion binding"/>
    <property type="evidence" value="ECO:0007669"/>
    <property type="project" value="UniProtKB-KW"/>
</dbReference>
<dbReference type="SUPFAM" id="SSF53098">
    <property type="entry name" value="Ribonuclease H-like"/>
    <property type="match status" value="1"/>
</dbReference>
<dbReference type="InterPro" id="IPR012337">
    <property type="entry name" value="RNaseH-like_sf"/>
</dbReference>
<comment type="caution">
    <text evidence="8">The sequence shown here is derived from an EMBL/GenBank/DDBJ whole genome shotgun (WGS) entry which is preliminary data.</text>
</comment>
<sequence length="873" mass="99340">MAYKGNEDLQMTTRRQARVDYELLNGGPDSPEGLLPSDQITESDISQFFSQSPWQFNSPSTDQESLAFSEISPHESASQTFTRKIKKPRPAPTTDWIWDYFSTTEVSREWKVLRTGKPRTVDMDIQCTVIDEKTGLQCSWKTSESQRQSSTSNMQRHLERKHSVLPPQSSNSKQKIQDIRQVFKKQGNLSIQEHLERNILRWVIQDKQAFLVIESQAFQQMFEDIPGITLPFTSRSTVSRRLQEQFKTQRSMLKEDLATTCKTIALSLDIWTSQNHYPILGIIGHWLTEDFHYREETLEFCEIFGPHTGANIATVVHKALVELDLTSKLTTITGDNASNVQEMVSELWYLLEQNQNSLQPIRFSGPNSYVRCLAHILNLIVKDILRSLKAGSVSEANSICDNLQSRNSQSSSSSTSPSISSQSALAKLRILAIWISRSPQRRQDWKSICDEMKLDDKFIEYDVETRWNSTFRMLNDGIQARPQINRFCAVQGEIPPFTNAEWERLSQIHKALKTFNDLTHLVSISRPPQISLTVPIYYKLHDLLRDDALVGYDDDIANAIRAGMRKYQKYYDFMDNSEAYYTALMLDPQLKGDLILHEMVDQEAAQLIIRETRRMLHKRYPPLPQSIPSSLPQTNLDLTQEDSLNRKTMRLWMLKKLQPQEYQFVSDIDQYFDSPRVTITGAEDPDWLCNWWRTHKGEYPQMAEAAREFLAIPASEGSLAVREHIFTVTGFIGCEGAQILHRWARGSDSRGHGRSGVLGFAEPILRGTLGHAEPILRSTLVDAEPILRSTLDDAEPILRSTLDDAEPILRGTLGHAEPILRRLLVSQMSLRGALLTQDLACGELGNAAVSCRELVNAAVSCGSHLSSQRPPAR</sequence>
<keyword evidence="5" id="KW-0539">Nucleus</keyword>
<dbReference type="EMBL" id="JAQJZL010000006">
    <property type="protein sequence ID" value="KAJ6039118.1"/>
    <property type="molecule type" value="Genomic_DNA"/>
</dbReference>
<reference evidence="8" key="1">
    <citation type="journal article" date="2023" name="IMA Fungus">
        <title>Comparative genomic study of the Penicillium genus elucidates a diverse pangenome and 15 lateral gene transfer events.</title>
        <authorList>
            <person name="Petersen C."/>
            <person name="Sorensen T."/>
            <person name="Nielsen M.R."/>
            <person name="Sondergaard T.E."/>
            <person name="Sorensen J.L."/>
            <person name="Fitzpatrick D.A."/>
            <person name="Frisvad J.C."/>
            <person name="Nielsen K.L."/>
        </authorList>
    </citation>
    <scope>NUCLEOTIDE SEQUENCE</scope>
    <source>
        <strain evidence="8">IBT 15450</strain>
    </source>
</reference>
<reference evidence="8" key="2">
    <citation type="submission" date="2023-01" db="EMBL/GenBank/DDBJ databases">
        <authorList>
            <person name="Petersen C."/>
        </authorList>
    </citation>
    <scope>NUCLEOTIDE SEQUENCE</scope>
    <source>
        <strain evidence="8">IBT 15450</strain>
    </source>
</reference>
<protein>
    <recommendedName>
        <fullName evidence="7">HAT C-terminal dimerisation domain-containing protein</fullName>
    </recommendedName>
</protein>
<evidence type="ECO:0000256" key="6">
    <source>
        <dbReference type="SAM" id="MobiDB-lite"/>
    </source>
</evidence>
<evidence type="ECO:0000256" key="4">
    <source>
        <dbReference type="ARBA" id="ARBA00022833"/>
    </source>
</evidence>